<sequence>MKRASDMTDEQDIRDIPLMLWLVPGFGIIIPNLTGLFGPLRPSDGLYWLGYVCFIGLAYTIWWGNRWLYLRQRRYFDWFQRPVSKVITVLFANIFYTAPVTLIWCWAWYYFRDVPVDWVVIKDTSLFNVIAVIFITHVYETAFLIKDRETDMLRLAKLEQSRALAELEALKNQVDPHFMFNSLNTLSHLVSTNQRNAEEFIEKLADVYRYILQSKEKDLVQLIEEIQFLNNYFDLLRLRFGSSILLDIESPVQELQFLPPISLQLLLENAVKHNGFDEKQPLMIQVDCREDHILFVNNRRKKTGGGIVSNGIGLQNLNNRFQLLLQQPIEIREQADRFSVKLPLVSLDGGGTG</sequence>
<evidence type="ECO:0000313" key="3">
    <source>
        <dbReference type="EMBL" id="PHN02962.1"/>
    </source>
</evidence>
<keyword evidence="1" id="KW-0812">Transmembrane</keyword>
<keyword evidence="3" id="KW-0808">Transferase</keyword>
<dbReference type="Pfam" id="PF06580">
    <property type="entry name" value="His_kinase"/>
    <property type="match status" value="1"/>
</dbReference>
<accession>A0A2D0N342</accession>
<reference evidence="3 4" key="1">
    <citation type="submission" date="2017-10" db="EMBL/GenBank/DDBJ databases">
        <title>The draft genome sequence of Lewinella nigricans NBRC 102662.</title>
        <authorList>
            <person name="Wang K."/>
        </authorList>
    </citation>
    <scope>NUCLEOTIDE SEQUENCE [LARGE SCALE GENOMIC DNA]</scope>
    <source>
        <strain evidence="3 4">NBRC 102662</strain>
    </source>
</reference>
<feature type="transmembrane region" description="Helical" evidence="1">
    <location>
        <begin position="46"/>
        <end position="65"/>
    </location>
</feature>
<evidence type="ECO:0000259" key="2">
    <source>
        <dbReference type="Pfam" id="PF06580"/>
    </source>
</evidence>
<dbReference type="Proteomes" id="UP000223913">
    <property type="component" value="Unassembled WGS sequence"/>
</dbReference>
<keyword evidence="3" id="KW-0418">Kinase</keyword>
<gene>
    <name evidence="3" type="ORF">CRP01_29595</name>
</gene>
<feature type="transmembrane region" description="Helical" evidence="1">
    <location>
        <begin position="20"/>
        <end position="40"/>
    </location>
</feature>
<name>A0A2D0N342_FLAN2</name>
<keyword evidence="1" id="KW-0472">Membrane</keyword>
<evidence type="ECO:0000256" key="1">
    <source>
        <dbReference type="SAM" id="Phobius"/>
    </source>
</evidence>
<dbReference type="GO" id="GO:0016020">
    <property type="term" value="C:membrane"/>
    <property type="evidence" value="ECO:0007669"/>
    <property type="project" value="InterPro"/>
</dbReference>
<dbReference type="PANTHER" id="PTHR34220:SF7">
    <property type="entry name" value="SENSOR HISTIDINE KINASE YPDA"/>
    <property type="match status" value="1"/>
</dbReference>
<dbReference type="AlphaFoldDB" id="A0A2D0N342"/>
<evidence type="ECO:0000313" key="4">
    <source>
        <dbReference type="Proteomes" id="UP000223913"/>
    </source>
</evidence>
<dbReference type="InterPro" id="IPR010559">
    <property type="entry name" value="Sig_transdc_His_kin_internal"/>
</dbReference>
<keyword evidence="1" id="KW-1133">Transmembrane helix</keyword>
<dbReference type="EMBL" id="PDUD01000035">
    <property type="protein sequence ID" value="PHN02962.1"/>
    <property type="molecule type" value="Genomic_DNA"/>
</dbReference>
<dbReference type="InterPro" id="IPR050640">
    <property type="entry name" value="Bact_2-comp_sensor_kinase"/>
</dbReference>
<dbReference type="PANTHER" id="PTHR34220">
    <property type="entry name" value="SENSOR HISTIDINE KINASE YPDA"/>
    <property type="match status" value="1"/>
</dbReference>
<feature type="transmembrane region" description="Helical" evidence="1">
    <location>
        <begin position="126"/>
        <end position="145"/>
    </location>
</feature>
<dbReference type="OrthoDB" id="927174at2"/>
<protein>
    <submittedName>
        <fullName evidence="3">Histidine kinase</fullName>
    </submittedName>
</protein>
<keyword evidence="4" id="KW-1185">Reference proteome</keyword>
<proteinExistence type="predicted"/>
<organism evidence="3 4">
    <name type="scientific">Flavilitoribacter nigricans (strain ATCC 23147 / DSM 23189 / NBRC 102662 / NCIMB 1420 / SS-2)</name>
    <name type="common">Lewinella nigricans</name>
    <dbReference type="NCBI Taxonomy" id="1122177"/>
    <lineage>
        <taxon>Bacteria</taxon>
        <taxon>Pseudomonadati</taxon>
        <taxon>Bacteroidota</taxon>
        <taxon>Saprospiria</taxon>
        <taxon>Saprospirales</taxon>
        <taxon>Lewinellaceae</taxon>
        <taxon>Flavilitoribacter</taxon>
    </lineage>
</organism>
<feature type="domain" description="Signal transduction histidine kinase internal region" evidence="2">
    <location>
        <begin position="165"/>
        <end position="243"/>
    </location>
</feature>
<comment type="caution">
    <text evidence="3">The sequence shown here is derived from an EMBL/GenBank/DDBJ whole genome shotgun (WGS) entry which is preliminary data.</text>
</comment>
<dbReference type="GO" id="GO:0000155">
    <property type="term" value="F:phosphorelay sensor kinase activity"/>
    <property type="evidence" value="ECO:0007669"/>
    <property type="project" value="InterPro"/>
</dbReference>
<feature type="transmembrane region" description="Helical" evidence="1">
    <location>
        <begin position="86"/>
        <end position="111"/>
    </location>
</feature>